<dbReference type="PANTHER" id="PTHR33545:SF10">
    <property type="entry name" value="UPF0750 MEMBRANE PROTEIN YPJC"/>
    <property type="match status" value="1"/>
</dbReference>
<evidence type="ECO:0000313" key="9">
    <source>
        <dbReference type="Proteomes" id="UP000077881"/>
    </source>
</evidence>
<evidence type="ECO:0000256" key="3">
    <source>
        <dbReference type="ARBA" id="ARBA00022692"/>
    </source>
</evidence>
<keyword evidence="5 6" id="KW-0472">Membrane</keyword>
<evidence type="ECO:0000256" key="6">
    <source>
        <dbReference type="SAM" id="Phobius"/>
    </source>
</evidence>
<dbReference type="RefSeq" id="WP_057988305.1">
    <property type="nucleotide sequence ID" value="NZ_JAGGKH010000006.1"/>
</dbReference>
<dbReference type="Pfam" id="PF02588">
    <property type="entry name" value="YitT_membrane"/>
    <property type="match status" value="1"/>
</dbReference>
<evidence type="ECO:0000256" key="1">
    <source>
        <dbReference type="ARBA" id="ARBA00004651"/>
    </source>
</evidence>
<feature type="domain" description="DUF2179" evidence="7">
    <location>
        <begin position="223"/>
        <end position="277"/>
    </location>
</feature>
<evidence type="ECO:0000256" key="4">
    <source>
        <dbReference type="ARBA" id="ARBA00022989"/>
    </source>
</evidence>
<accession>A0A177ZPB8</accession>
<keyword evidence="2" id="KW-1003">Cell membrane</keyword>
<keyword evidence="9" id="KW-1185">Reference proteome</keyword>
<dbReference type="CDD" id="cd16380">
    <property type="entry name" value="YitT_C"/>
    <property type="match status" value="1"/>
</dbReference>
<dbReference type="OrthoDB" id="1758221at2"/>
<dbReference type="AlphaFoldDB" id="A0A177ZPB8"/>
<feature type="transmembrane region" description="Helical" evidence="6">
    <location>
        <begin position="107"/>
        <end position="129"/>
    </location>
</feature>
<dbReference type="PIRSF" id="PIRSF006483">
    <property type="entry name" value="Membrane_protein_YitT"/>
    <property type="match status" value="1"/>
</dbReference>
<keyword evidence="4 6" id="KW-1133">Transmembrane helix</keyword>
<protein>
    <submittedName>
        <fullName evidence="8">Membrane protein</fullName>
    </submittedName>
</protein>
<evidence type="ECO:0000313" key="8">
    <source>
        <dbReference type="EMBL" id="OAK69831.1"/>
    </source>
</evidence>
<dbReference type="InterPro" id="IPR019264">
    <property type="entry name" value="DUF2179"/>
</dbReference>
<feature type="transmembrane region" description="Helical" evidence="6">
    <location>
        <begin position="41"/>
        <end position="69"/>
    </location>
</feature>
<dbReference type="PANTHER" id="PTHR33545">
    <property type="entry name" value="UPF0750 MEMBRANE PROTEIN YITT-RELATED"/>
    <property type="match status" value="1"/>
</dbReference>
<sequence length="291" mass="32370">MVFGIKIKNVLFILVGAAIFSFGLVHFNMQNNLAEGGFTGITLLLYFVFGIDPSISNLVLNIPIFFIGWKLLGPKTFMYTVIGTVAVSVFLFIFQRFHFTIPLNNDMFLAALFAGVFIGIGLGIIFRYGGTTGGVDIIARLFLKYKGYSMGRTMFMFDAIVITISLLTYLNHIEAMYTLVAVFVAAKVIDFIQEGSYAAKGVFIISDNKHDHIASEILMRMGRGVTVLRGYGSFTKHEKEILYCVVARNEIVHLKKIVNNVDPIAFVSVTTVHDVMGEGFTLDENKRPLDV</sequence>
<dbReference type="InterPro" id="IPR015867">
    <property type="entry name" value="N-reg_PII/ATP_PRibTrfase_C"/>
</dbReference>
<proteinExistence type="predicted"/>
<feature type="transmembrane region" description="Helical" evidence="6">
    <location>
        <begin position="9"/>
        <end position="29"/>
    </location>
</feature>
<dbReference type="InterPro" id="IPR003740">
    <property type="entry name" value="YitT"/>
</dbReference>
<evidence type="ECO:0000256" key="2">
    <source>
        <dbReference type="ARBA" id="ARBA00022475"/>
    </source>
</evidence>
<dbReference type="Gene3D" id="3.30.70.120">
    <property type="match status" value="1"/>
</dbReference>
<comment type="caution">
    <text evidence="8">The sequence shown here is derived from an EMBL/GenBank/DDBJ whole genome shotgun (WGS) entry which is preliminary data.</text>
</comment>
<dbReference type="GO" id="GO:0005886">
    <property type="term" value="C:plasma membrane"/>
    <property type="evidence" value="ECO:0007669"/>
    <property type="project" value="UniProtKB-SubCell"/>
</dbReference>
<reference evidence="8 9" key="1">
    <citation type="submission" date="2015-05" db="EMBL/GenBank/DDBJ databases">
        <title>Comparison of genome.</title>
        <authorList>
            <person name="Zheng Z."/>
            <person name="Sun M."/>
        </authorList>
    </citation>
    <scope>NUCLEOTIDE SEQUENCE [LARGE SCALE GENOMIC DNA]</scope>
    <source>
        <strain evidence="8 9">G25-74</strain>
    </source>
</reference>
<dbReference type="Proteomes" id="UP000077881">
    <property type="component" value="Unassembled WGS sequence"/>
</dbReference>
<organism evidence="8 9">
    <name type="scientific">Lederbergia galactosidilytica</name>
    <dbReference type="NCBI Taxonomy" id="217031"/>
    <lineage>
        <taxon>Bacteria</taxon>
        <taxon>Bacillati</taxon>
        <taxon>Bacillota</taxon>
        <taxon>Bacilli</taxon>
        <taxon>Bacillales</taxon>
        <taxon>Bacillaceae</taxon>
        <taxon>Lederbergia</taxon>
    </lineage>
</organism>
<dbReference type="STRING" id="217031.ABB05_13495"/>
<keyword evidence="3 6" id="KW-0812">Transmembrane</keyword>
<gene>
    <name evidence="8" type="ORF">ABB05_13495</name>
</gene>
<comment type="subcellular location">
    <subcellularLocation>
        <location evidence="1">Cell membrane</location>
        <topology evidence="1">Multi-pass membrane protein</topology>
    </subcellularLocation>
</comment>
<evidence type="ECO:0000256" key="5">
    <source>
        <dbReference type="ARBA" id="ARBA00023136"/>
    </source>
</evidence>
<dbReference type="PATRIC" id="fig|217031.6.peg.2912"/>
<feature type="transmembrane region" description="Helical" evidence="6">
    <location>
        <begin position="76"/>
        <end position="95"/>
    </location>
</feature>
<dbReference type="Pfam" id="PF10035">
    <property type="entry name" value="DUF2179"/>
    <property type="match status" value="1"/>
</dbReference>
<dbReference type="EMBL" id="LDJR01000053">
    <property type="protein sequence ID" value="OAK69831.1"/>
    <property type="molecule type" value="Genomic_DNA"/>
</dbReference>
<dbReference type="InterPro" id="IPR051461">
    <property type="entry name" value="UPF0750_membrane"/>
</dbReference>
<evidence type="ECO:0000259" key="7">
    <source>
        <dbReference type="Pfam" id="PF10035"/>
    </source>
</evidence>
<feature type="transmembrane region" description="Helical" evidence="6">
    <location>
        <begin position="150"/>
        <end position="169"/>
    </location>
</feature>
<name>A0A177ZPB8_9BACI</name>